<evidence type="ECO:0000256" key="12">
    <source>
        <dbReference type="PROSITE-ProRule" id="PRU00076"/>
    </source>
</evidence>
<dbReference type="Pfam" id="PF07645">
    <property type="entry name" value="EGF_CA"/>
    <property type="match status" value="1"/>
</dbReference>
<keyword evidence="9 13" id="KW-1015">Disulfide bond</keyword>
<name>A0A7J5YM81_DISMA</name>
<dbReference type="SMART" id="SM00181">
    <property type="entry name" value="EGF"/>
    <property type="match status" value="2"/>
</dbReference>
<dbReference type="PANTHER" id="PTHR22722:SF12">
    <property type="entry name" value="EGF-LIKE DOMAIN-CONTAINING PROTEIN"/>
    <property type="match status" value="1"/>
</dbReference>
<dbReference type="GO" id="GO:0006898">
    <property type="term" value="P:receptor-mediated endocytosis"/>
    <property type="evidence" value="ECO:0007669"/>
    <property type="project" value="TreeGrafter"/>
</dbReference>
<feature type="disulfide bond" evidence="13">
    <location>
        <begin position="91"/>
        <end position="106"/>
    </location>
</feature>
<dbReference type="FunFam" id="2.10.25.10:FF:000010">
    <property type="entry name" value="Pro-epidermal growth factor"/>
    <property type="match status" value="1"/>
</dbReference>
<evidence type="ECO:0000256" key="8">
    <source>
        <dbReference type="ARBA" id="ARBA00023136"/>
    </source>
</evidence>
<evidence type="ECO:0000256" key="1">
    <source>
        <dbReference type="ARBA" id="ARBA00004167"/>
    </source>
</evidence>
<protein>
    <recommendedName>
        <fullName evidence="16">EGF-like domain-containing protein</fullName>
    </recommendedName>
</protein>
<evidence type="ECO:0000259" key="16">
    <source>
        <dbReference type="PROSITE" id="PS50026"/>
    </source>
</evidence>
<evidence type="ECO:0000256" key="11">
    <source>
        <dbReference type="ARBA" id="ARBA00023180"/>
    </source>
</evidence>
<organism evidence="17 18">
    <name type="scientific">Dissostichus mawsoni</name>
    <name type="common">Antarctic cod</name>
    <dbReference type="NCBI Taxonomy" id="36200"/>
    <lineage>
        <taxon>Eukaryota</taxon>
        <taxon>Metazoa</taxon>
        <taxon>Chordata</taxon>
        <taxon>Craniata</taxon>
        <taxon>Vertebrata</taxon>
        <taxon>Euteleostomi</taxon>
        <taxon>Actinopterygii</taxon>
        <taxon>Neopterygii</taxon>
        <taxon>Teleostei</taxon>
        <taxon>Neoteleostei</taxon>
        <taxon>Acanthomorphata</taxon>
        <taxon>Eupercaria</taxon>
        <taxon>Perciformes</taxon>
        <taxon>Notothenioidei</taxon>
        <taxon>Nototheniidae</taxon>
        <taxon>Dissostichus</taxon>
    </lineage>
</organism>
<reference evidence="17 18" key="1">
    <citation type="submission" date="2020-03" db="EMBL/GenBank/DDBJ databases">
        <title>Dissostichus mawsoni Genome sequencing and assembly.</title>
        <authorList>
            <person name="Park H."/>
        </authorList>
    </citation>
    <scope>NUCLEOTIDE SEQUENCE [LARGE SCALE GENOMIC DNA]</scope>
    <source>
        <strain evidence="17">DM0001</strain>
        <tissue evidence="17">Muscle</tissue>
    </source>
</reference>
<dbReference type="InterPro" id="IPR023415">
    <property type="entry name" value="LDLR_class-A_CS"/>
</dbReference>
<dbReference type="PROSITE" id="PS51120">
    <property type="entry name" value="LDLRB"/>
    <property type="match status" value="1"/>
</dbReference>
<evidence type="ECO:0000256" key="3">
    <source>
        <dbReference type="ARBA" id="ARBA00022536"/>
    </source>
</evidence>
<sequence length="542" mass="59418">MLPYTSVNDLKCTEMCSICSLCFKSVLLFSFFFFKLYKSDVKKRISKTRWCPNLKLCTFSFGQILVSLGESPADQFQCAHGKKCIEKQQLCDGVSQCQDRSDELLCLERSQGCDHRCDDQTRCLPRTFLCDGERDCEDGTDEDNCEDPEEEDSEPDEGTLPSPTPAPSSGPSTPIKCALGFRPCRDLKECVLYKHVCDGEADCSDGSDEEECSSACEADQFQCAHGRKCVPRSQVCDGVSQCQDRSDEMSCTHQTDGCKHQCDNNTRCVPNSFLCCVTDTWTAGTGRMKRAVPPPRLQHQAPLPPQQGVPGGGFPCGSQECVSWSLVCNSVTNCADGSDEGGSCSSLCEDTQRCSQICFSTPQGPRCGCSLGFRLLPDALSCSDVDECESSSPSVCSQLCINTEGSYRCDCEQGYILEAGGHHCKITGEPFLLASVHTDIFLYGLRSGALDILSSSAQKAILSLDYDWRQQRILWVSLDTEGIQVVVNSSLGWPGGVALDPISERVYWTDERLRAIGSATLDGEDIRILQMKETANPFSLAF</sequence>
<evidence type="ECO:0000256" key="6">
    <source>
        <dbReference type="ARBA" id="ARBA00022737"/>
    </source>
</evidence>
<dbReference type="SMART" id="SM00135">
    <property type="entry name" value="LY"/>
    <property type="match status" value="1"/>
</dbReference>
<keyword evidence="18" id="KW-1185">Reference proteome</keyword>
<dbReference type="FunFam" id="4.10.400.10:FF:000045">
    <property type="entry name" value="Low-density lipoprotein receptor-related protein 2"/>
    <property type="match status" value="1"/>
</dbReference>
<comment type="caution">
    <text evidence="17">The sequence shown here is derived from an EMBL/GenBank/DDBJ whole genome shotgun (WGS) entry which is preliminary data.</text>
</comment>
<dbReference type="OrthoDB" id="8831087at2759"/>
<dbReference type="InterPro" id="IPR036055">
    <property type="entry name" value="LDL_receptor-like_sf"/>
</dbReference>
<evidence type="ECO:0000256" key="13">
    <source>
        <dbReference type="PROSITE-ProRule" id="PRU00124"/>
    </source>
</evidence>
<evidence type="ECO:0000256" key="5">
    <source>
        <dbReference type="ARBA" id="ARBA00022692"/>
    </source>
</evidence>
<keyword evidence="6" id="KW-0677">Repeat</keyword>
<dbReference type="Pfam" id="PF00057">
    <property type="entry name" value="Ldl_recept_a"/>
    <property type="match status" value="5"/>
</dbReference>
<evidence type="ECO:0000256" key="2">
    <source>
        <dbReference type="ARBA" id="ARBA00004308"/>
    </source>
</evidence>
<evidence type="ECO:0000313" key="17">
    <source>
        <dbReference type="EMBL" id="KAF3850624.1"/>
    </source>
</evidence>
<accession>A0A7J5YM81</accession>
<dbReference type="GO" id="GO:0005509">
    <property type="term" value="F:calcium ion binding"/>
    <property type="evidence" value="ECO:0007669"/>
    <property type="project" value="InterPro"/>
</dbReference>
<feature type="region of interest" description="Disordered" evidence="15">
    <location>
        <begin position="136"/>
        <end position="172"/>
    </location>
</feature>
<feature type="repeat" description="LDL-receptor class B" evidence="14">
    <location>
        <begin position="504"/>
        <end position="542"/>
    </location>
</feature>
<comment type="caution">
    <text evidence="12">Lacks conserved residue(s) required for the propagation of feature annotation.</text>
</comment>
<dbReference type="SUPFAM" id="SSF57424">
    <property type="entry name" value="LDL receptor-like module"/>
    <property type="match status" value="5"/>
</dbReference>
<evidence type="ECO:0000256" key="9">
    <source>
        <dbReference type="ARBA" id="ARBA00023157"/>
    </source>
</evidence>
<dbReference type="CDD" id="cd00054">
    <property type="entry name" value="EGF_CA"/>
    <property type="match status" value="1"/>
</dbReference>
<keyword evidence="8" id="KW-0472">Membrane</keyword>
<dbReference type="SMART" id="SM00179">
    <property type="entry name" value="EGF_CA"/>
    <property type="match status" value="1"/>
</dbReference>
<keyword evidence="3 12" id="KW-0245">EGF-like domain</keyword>
<gene>
    <name evidence="17" type="ORF">F7725_012396</name>
</gene>
<dbReference type="InterPro" id="IPR049883">
    <property type="entry name" value="NOTCH1_EGF-like"/>
</dbReference>
<evidence type="ECO:0000256" key="15">
    <source>
        <dbReference type="SAM" id="MobiDB-lite"/>
    </source>
</evidence>
<evidence type="ECO:0000313" key="18">
    <source>
        <dbReference type="Proteomes" id="UP000518266"/>
    </source>
</evidence>
<evidence type="ECO:0000256" key="14">
    <source>
        <dbReference type="PROSITE-ProRule" id="PRU00461"/>
    </source>
</evidence>
<feature type="disulfide bond" evidence="13">
    <location>
        <begin position="316"/>
        <end position="334"/>
    </location>
</feature>
<evidence type="ECO:0000256" key="4">
    <source>
        <dbReference type="ARBA" id="ARBA00022583"/>
    </source>
</evidence>
<feature type="disulfide bond" evidence="13">
    <location>
        <begin position="236"/>
        <end position="251"/>
    </location>
</feature>
<dbReference type="PROSITE" id="PS01187">
    <property type="entry name" value="EGF_CA"/>
    <property type="match status" value="1"/>
</dbReference>
<dbReference type="SUPFAM" id="SSF57196">
    <property type="entry name" value="EGF/Laminin"/>
    <property type="match status" value="1"/>
</dbReference>
<dbReference type="InterPro" id="IPR051221">
    <property type="entry name" value="LDLR-related"/>
</dbReference>
<dbReference type="InterPro" id="IPR000742">
    <property type="entry name" value="EGF"/>
</dbReference>
<dbReference type="Gene3D" id="4.10.400.10">
    <property type="entry name" value="Low-density Lipoprotein Receptor"/>
    <property type="match status" value="5"/>
</dbReference>
<dbReference type="GO" id="GO:0043235">
    <property type="term" value="C:receptor complex"/>
    <property type="evidence" value="ECO:0007669"/>
    <property type="project" value="TreeGrafter"/>
</dbReference>
<dbReference type="PROSITE" id="PS01209">
    <property type="entry name" value="LDLRA_1"/>
    <property type="match status" value="3"/>
</dbReference>
<dbReference type="InterPro" id="IPR000033">
    <property type="entry name" value="LDLR_classB_rpt"/>
</dbReference>
<dbReference type="GO" id="GO:0016324">
    <property type="term" value="C:apical plasma membrane"/>
    <property type="evidence" value="ECO:0007669"/>
    <property type="project" value="TreeGrafter"/>
</dbReference>
<dbReference type="PROSITE" id="PS50068">
    <property type="entry name" value="LDLRA_2"/>
    <property type="match status" value="5"/>
</dbReference>
<dbReference type="InterPro" id="IPR011042">
    <property type="entry name" value="6-blade_b-propeller_TolB-like"/>
</dbReference>
<dbReference type="PANTHER" id="PTHR22722">
    <property type="entry name" value="LOW-DENSITY LIPOPROTEIN RECEPTOR-RELATED PROTEIN 2-RELATED"/>
    <property type="match status" value="1"/>
</dbReference>
<feature type="disulfide bond" evidence="13">
    <location>
        <begin position="197"/>
        <end position="212"/>
    </location>
</feature>
<comment type="subcellular location">
    <subcellularLocation>
        <location evidence="2">Endomembrane system</location>
    </subcellularLocation>
    <subcellularLocation>
        <location evidence="1">Membrane</location>
        <topology evidence="1">Single-pass membrane protein</topology>
    </subcellularLocation>
</comment>
<dbReference type="PROSITE" id="PS50026">
    <property type="entry name" value="EGF_3"/>
    <property type="match status" value="1"/>
</dbReference>
<dbReference type="PROSITE" id="PS01186">
    <property type="entry name" value="EGF_2"/>
    <property type="match status" value="1"/>
</dbReference>
<feature type="domain" description="EGF-like" evidence="16">
    <location>
        <begin position="384"/>
        <end position="425"/>
    </location>
</feature>
<feature type="disulfide bond" evidence="13">
    <location>
        <begin position="130"/>
        <end position="145"/>
    </location>
</feature>
<dbReference type="InterPro" id="IPR000152">
    <property type="entry name" value="EGF-type_Asp/Asn_hydroxyl_site"/>
</dbReference>
<dbReference type="Pfam" id="PF00058">
    <property type="entry name" value="Ldl_recept_b"/>
    <property type="match status" value="1"/>
</dbReference>
<keyword evidence="11" id="KW-0325">Glycoprotein</keyword>
<dbReference type="GO" id="GO:0012505">
    <property type="term" value="C:endomembrane system"/>
    <property type="evidence" value="ECO:0007669"/>
    <property type="project" value="UniProtKB-SubCell"/>
</dbReference>
<dbReference type="Gene3D" id="2.120.10.30">
    <property type="entry name" value="TolB, C-terminal domain"/>
    <property type="match status" value="1"/>
</dbReference>
<dbReference type="SMART" id="SM00192">
    <property type="entry name" value="LDLa"/>
    <property type="match status" value="5"/>
</dbReference>
<keyword evidence="10" id="KW-0675">Receptor</keyword>
<evidence type="ECO:0000256" key="10">
    <source>
        <dbReference type="ARBA" id="ARBA00023170"/>
    </source>
</evidence>
<dbReference type="CDD" id="cd00112">
    <property type="entry name" value="LDLa"/>
    <property type="match status" value="5"/>
</dbReference>
<proteinExistence type="predicted"/>
<dbReference type="Gene3D" id="2.10.25.10">
    <property type="entry name" value="Laminin"/>
    <property type="match status" value="2"/>
</dbReference>
<dbReference type="PRINTS" id="PR00261">
    <property type="entry name" value="LDLRECEPTOR"/>
</dbReference>
<dbReference type="InterPro" id="IPR002172">
    <property type="entry name" value="LDrepeatLR_classA_rpt"/>
</dbReference>
<dbReference type="AlphaFoldDB" id="A0A7J5YM81"/>
<keyword evidence="5" id="KW-0812">Transmembrane</keyword>
<dbReference type="SUPFAM" id="SSF63825">
    <property type="entry name" value="YWTD domain"/>
    <property type="match status" value="1"/>
</dbReference>
<dbReference type="EMBL" id="JAAKFY010000010">
    <property type="protein sequence ID" value="KAF3850624.1"/>
    <property type="molecule type" value="Genomic_DNA"/>
</dbReference>
<dbReference type="InterPro" id="IPR001881">
    <property type="entry name" value="EGF-like_Ca-bd_dom"/>
</dbReference>
<evidence type="ECO:0000256" key="7">
    <source>
        <dbReference type="ARBA" id="ARBA00022989"/>
    </source>
</evidence>
<dbReference type="Proteomes" id="UP000518266">
    <property type="component" value="Unassembled WGS sequence"/>
</dbReference>
<keyword evidence="4" id="KW-0254">Endocytosis</keyword>
<dbReference type="InterPro" id="IPR018097">
    <property type="entry name" value="EGF_Ca-bd_CS"/>
</dbReference>
<dbReference type="GO" id="GO:0042562">
    <property type="term" value="F:hormone binding"/>
    <property type="evidence" value="ECO:0007669"/>
    <property type="project" value="TreeGrafter"/>
</dbReference>
<keyword evidence="7" id="KW-1133">Transmembrane helix</keyword>
<feature type="compositionally biased region" description="Acidic residues" evidence="15">
    <location>
        <begin position="136"/>
        <end position="157"/>
    </location>
</feature>
<dbReference type="PROSITE" id="PS00010">
    <property type="entry name" value="ASX_HYDROXYL"/>
    <property type="match status" value="1"/>
</dbReference>